<dbReference type="Proteomes" id="UP000295142">
    <property type="component" value="Unassembled WGS sequence"/>
</dbReference>
<sequence length="122" mass="12375">MKIRIVIAAAALAGRKSSRERKSQMNKTLVLGALALSGLAGCVETTTSGAPSAAEQACLRDVSRAANNGDVIVQSSSFSEAGTEVIVGVGAGEYGRAPWRCIAYRDGTTAGIQYIGGGEGGL</sequence>
<reference evidence="1 2" key="1">
    <citation type="submission" date="2019-03" db="EMBL/GenBank/DDBJ databases">
        <title>Genomic Encyclopedia of Type Strains, Phase IV (KMG-IV): sequencing the most valuable type-strain genomes for metagenomic binning, comparative biology and taxonomic classification.</title>
        <authorList>
            <person name="Goeker M."/>
        </authorList>
    </citation>
    <scope>NUCLEOTIDE SEQUENCE [LARGE SCALE GENOMIC DNA]</scope>
    <source>
        <strain evidence="1 2">DSM 4868</strain>
    </source>
</reference>
<keyword evidence="2" id="KW-1185">Reference proteome</keyword>
<proteinExistence type="predicted"/>
<name>A0A4R2KNA9_9RHOB</name>
<evidence type="ECO:0000313" key="1">
    <source>
        <dbReference type="EMBL" id="TCO71558.1"/>
    </source>
</evidence>
<organism evidence="1 2">
    <name type="scientific">Rhodovulum euryhalinum</name>
    <dbReference type="NCBI Taxonomy" id="35805"/>
    <lineage>
        <taxon>Bacteria</taxon>
        <taxon>Pseudomonadati</taxon>
        <taxon>Pseudomonadota</taxon>
        <taxon>Alphaproteobacteria</taxon>
        <taxon>Rhodobacterales</taxon>
        <taxon>Paracoccaceae</taxon>
        <taxon>Rhodovulum</taxon>
    </lineage>
</organism>
<accession>A0A4R2KNA9</accession>
<dbReference type="EMBL" id="SLWW01000006">
    <property type="protein sequence ID" value="TCO71558.1"/>
    <property type="molecule type" value="Genomic_DNA"/>
</dbReference>
<gene>
    <name evidence="1" type="ORF">EV655_10650</name>
</gene>
<evidence type="ECO:0000313" key="2">
    <source>
        <dbReference type="Proteomes" id="UP000295142"/>
    </source>
</evidence>
<comment type="caution">
    <text evidence="1">The sequence shown here is derived from an EMBL/GenBank/DDBJ whole genome shotgun (WGS) entry which is preliminary data.</text>
</comment>
<protein>
    <submittedName>
        <fullName evidence="1">Uncharacterized protein</fullName>
    </submittedName>
</protein>
<dbReference type="AlphaFoldDB" id="A0A4R2KNA9"/>